<dbReference type="EMBL" id="FNXT01001213">
    <property type="protein sequence ID" value="SZX74342.1"/>
    <property type="molecule type" value="Genomic_DNA"/>
</dbReference>
<dbReference type="PANTHER" id="PTHR43689">
    <property type="entry name" value="HYDROLASE"/>
    <property type="match status" value="1"/>
</dbReference>
<dbReference type="InterPro" id="IPR029058">
    <property type="entry name" value="AB_hydrolase_fold"/>
</dbReference>
<gene>
    <name evidence="2" type="ORF">BQ4739_LOCUS14628</name>
</gene>
<evidence type="ECO:0000313" key="2">
    <source>
        <dbReference type="EMBL" id="SZX74342.1"/>
    </source>
</evidence>
<dbReference type="Pfam" id="PF12697">
    <property type="entry name" value="Abhydrolase_6"/>
    <property type="match status" value="1"/>
</dbReference>
<accession>A0A383WAW1</accession>
<evidence type="ECO:0000259" key="1">
    <source>
        <dbReference type="Pfam" id="PF12697"/>
    </source>
</evidence>
<protein>
    <recommendedName>
        <fullName evidence="1">AB hydrolase-1 domain-containing protein</fullName>
    </recommendedName>
</protein>
<dbReference type="PANTHER" id="PTHR43689:SF8">
    <property type="entry name" value="ALPHA_BETA-HYDROLASES SUPERFAMILY PROTEIN"/>
    <property type="match status" value="1"/>
</dbReference>
<organism evidence="2 3">
    <name type="scientific">Tetradesmus obliquus</name>
    <name type="common">Green alga</name>
    <name type="synonym">Acutodesmus obliquus</name>
    <dbReference type="NCBI Taxonomy" id="3088"/>
    <lineage>
        <taxon>Eukaryota</taxon>
        <taxon>Viridiplantae</taxon>
        <taxon>Chlorophyta</taxon>
        <taxon>core chlorophytes</taxon>
        <taxon>Chlorophyceae</taxon>
        <taxon>CS clade</taxon>
        <taxon>Sphaeropleales</taxon>
        <taxon>Scenedesmaceae</taxon>
        <taxon>Tetradesmus</taxon>
    </lineage>
</organism>
<sequence>MAQAQAQPSTSFMPQQLAEVTEPAAKAMAARMQRTAVPIPSLPIPPLATAFVGPNETQKQQLRAIAQDRPPVVLLHGFDSSSLEFRRLYPLLEPHTETYAVDLVGWGFTDYEPFAADPELTISPQQKREHLFSFWQQHIQRPMVLVGSSLGGAIALDFALEYPQAVEKLVLIDAQGFIEGIGPMASLPRPLAAAGVWVLRTEQLRMAANRMAYHDQAFATPDAMRVGRLHTHLAGWSDANIAFMRSGGYRISTRIPQVQQPALVLWGRQDQILEPKYAAMFEEALPNATLQWVEECGHCAHLEQPAVTAASILAFIDGTDAPQQQQQSTVAGVAAGSSVAAAVMVQ</sequence>
<keyword evidence="3" id="KW-1185">Reference proteome</keyword>
<dbReference type="Proteomes" id="UP000256970">
    <property type="component" value="Unassembled WGS sequence"/>
</dbReference>
<dbReference type="PRINTS" id="PR00111">
    <property type="entry name" value="ABHYDROLASE"/>
</dbReference>
<feature type="domain" description="AB hydrolase-1" evidence="1">
    <location>
        <begin position="72"/>
        <end position="310"/>
    </location>
</feature>
<proteinExistence type="predicted"/>
<evidence type="ECO:0000313" key="3">
    <source>
        <dbReference type="Proteomes" id="UP000256970"/>
    </source>
</evidence>
<dbReference type="InterPro" id="IPR000073">
    <property type="entry name" value="AB_hydrolase_1"/>
</dbReference>
<name>A0A383WAW1_TETOB</name>
<reference evidence="2 3" key="1">
    <citation type="submission" date="2016-10" db="EMBL/GenBank/DDBJ databases">
        <authorList>
            <person name="Cai Z."/>
        </authorList>
    </citation>
    <scope>NUCLEOTIDE SEQUENCE [LARGE SCALE GENOMIC DNA]</scope>
</reference>
<dbReference type="AlphaFoldDB" id="A0A383WAW1"/>
<dbReference type="Gene3D" id="3.40.50.1820">
    <property type="entry name" value="alpha/beta hydrolase"/>
    <property type="match status" value="1"/>
</dbReference>
<dbReference type="STRING" id="3088.A0A383WAW1"/>
<dbReference type="SUPFAM" id="SSF53474">
    <property type="entry name" value="alpha/beta-Hydrolases"/>
    <property type="match status" value="1"/>
</dbReference>